<dbReference type="Proteomes" id="UP000321461">
    <property type="component" value="Unassembled WGS sequence"/>
</dbReference>
<gene>
    <name evidence="1" type="ORF">FWK02_35800</name>
</gene>
<feature type="non-terminal residue" evidence="1">
    <location>
        <position position="36"/>
    </location>
</feature>
<protein>
    <submittedName>
        <fullName evidence="1">Phosphate-starvation-inducible E family protein</fullName>
    </submittedName>
</protein>
<dbReference type="AlphaFoldDB" id="A0A5C9A9Y9"/>
<evidence type="ECO:0000313" key="1">
    <source>
        <dbReference type="EMBL" id="TXS96949.1"/>
    </source>
</evidence>
<evidence type="ECO:0000313" key="2">
    <source>
        <dbReference type="Proteomes" id="UP000321461"/>
    </source>
</evidence>
<accession>A0A5C9A9Y9</accession>
<sequence length="36" mass="4201">MKSTRLNPFQVLRDQLAIMSFYERFEQVVALVLSAV</sequence>
<organism evidence="1 2">
    <name type="scientific">Escherichia coli</name>
    <dbReference type="NCBI Taxonomy" id="562"/>
    <lineage>
        <taxon>Bacteria</taxon>
        <taxon>Pseudomonadati</taxon>
        <taxon>Pseudomonadota</taxon>
        <taxon>Gammaproteobacteria</taxon>
        <taxon>Enterobacterales</taxon>
        <taxon>Enterobacteriaceae</taxon>
        <taxon>Escherichia</taxon>
    </lineage>
</organism>
<name>A0A5C9A9Y9_ECOLX</name>
<reference evidence="1 2" key="1">
    <citation type="submission" date="2019-08" db="EMBL/GenBank/DDBJ databases">
        <title>Whole genome analysis of cultivated E. coli strains isolated from CD patients and healthy donors.</title>
        <authorList>
            <person name="Siniagina M.N."/>
            <person name="Markelova M.I."/>
            <person name="Laikov A.V."/>
            <person name="Boulygina E.A."/>
            <person name="Khusnutdinova D.R."/>
            <person name="Kharchenko A."/>
            <person name="Grigoryeva T.V."/>
        </authorList>
    </citation>
    <scope>NUCLEOTIDE SEQUENCE [LARGE SCALE GENOMIC DNA]</scope>
    <source>
        <strain evidence="1 2">3_77_5</strain>
    </source>
</reference>
<proteinExistence type="predicted"/>
<comment type="caution">
    <text evidence="1">The sequence shown here is derived from an EMBL/GenBank/DDBJ whole genome shotgun (WGS) entry which is preliminary data.</text>
</comment>
<dbReference type="EMBL" id="VSBS01002443">
    <property type="protein sequence ID" value="TXS96949.1"/>
    <property type="molecule type" value="Genomic_DNA"/>
</dbReference>